<evidence type="ECO:0000313" key="3">
    <source>
        <dbReference type="Proteomes" id="UP000013785"/>
    </source>
</evidence>
<dbReference type="RefSeq" id="WP_010769300.1">
    <property type="nucleotide sequence ID" value="NZ_ASWE01000001.1"/>
</dbReference>
<dbReference type="Pfam" id="PF02441">
    <property type="entry name" value="Flavoprotein"/>
    <property type="match status" value="1"/>
</dbReference>
<evidence type="ECO:0000259" key="1">
    <source>
        <dbReference type="Pfam" id="PF02441"/>
    </source>
</evidence>
<reference evidence="2 3" key="1">
    <citation type="submission" date="2013-02" db="EMBL/GenBank/DDBJ databases">
        <title>The Genome Sequence of Enterococcus phoeniculicola BAA-412.</title>
        <authorList>
            <consortium name="The Broad Institute Genome Sequencing Platform"/>
            <consortium name="The Broad Institute Genome Sequencing Center for Infectious Disease"/>
            <person name="Earl A.M."/>
            <person name="Gilmore M.S."/>
            <person name="Lebreton F."/>
            <person name="Walker B."/>
            <person name="Young S.K."/>
            <person name="Zeng Q."/>
            <person name="Gargeya S."/>
            <person name="Fitzgerald M."/>
            <person name="Haas B."/>
            <person name="Abouelleil A."/>
            <person name="Alvarado L."/>
            <person name="Arachchi H.M."/>
            <person name="Berlin A.M."/>
            <person name="Chapman S.B."/>
            <person name="Dewar J."/>
            <person name="Goldberg J."/>
            <person name="Griggs A."/>
            <person name="Gujja S."/>
            <person name="Hansen M."/>
            <person name="Howarth C."/>
            <person name="Imamovic A."/>
            <person name="Larimer J."/>
            <person name="McCowan C."/>
            <person name="Murphy C."/>
            <person name="Neiman D."/>
            <person name="Pearson M."/>
            <person name="Priest M."/>
            <person name="Roberts A."/>
            <person name="Saif S."/>
            <person name="Shea T."/>
            <person name="Sisk P."/>
            <person name="Sykes S."/>
            <person name="Wortman J."/>
            <person name="Nusbaum C."/>
            <person name="Birren B."/>
        </authorList>
    </citation>
    <scope>NUCLEOTIDE SEQUENCE [LARGE SCALE GENOMIC DNA]</scope>
    <source>
        <strain evidence="2 3">ATCC BAA-412</strain>
    </source>
</reference>
<proteinExistence type="predicted"/>
<dbReference type="GO" id="GO:0004633">
    <property type="term" value="F:phosphopantothenoylcysteine decarboxylase activity"/>
    <property type="evidence" value="ECO:0007669"/>
    <property type="project" value="TreeGrafter"/>
</dbReference>
<dbReference type="EMBL" id="AJAT01000017">
    <property type="protein sequence ID" value="EOL42312.1"/>
    <property type="molecule type" value="Genomic_DNA"/>
</dbReference>
<dbReference type="HOGENOM" id="CLU_033319_2_0_9"/>
<dbReference type="InterPro" id="IPR011847">
    <property type="entry name" value="CoaC_strep"/>
</dbReference>
<feature type="domain" description="Flavoprotein" evidence="1">
    <location>
        <begin position="2"/>
        <end position="177"/>
    </location>
</feature>
<dbReference type="NCBIfam" id="TIGR02113">
    <property type="entry name" value="coaC_strep"/>
    <property type="match status" value="1"/>
</dbReference>
<dbReference type="eggNOG" id="COG0452">
    <property type="taxonomic scope" value="Bacteria"/>
</dbReference>
<dbReference type="PANTHER" id="PTHR14359:SF6">
    <property type="entry name" value="PHOSPHOPANTOTHENOYLCYSTEINE DECARBOXYLASE"/>
    <property type="match status" value="1"/>
</dbReference>
<sequence>MKTILLGVSGSISAYKSADIANQLVKLGYNVEVIMTQSSTEFITPLTLQSLSKNYVHTDVMQENFPDKINHIELAKKADLFLVAPATANIIGKLANGLADDLLTTVAMALKEEVPKLIAPAMNTYMYQNPVNQRNLNWLREVGYKEIDPREALLACGDFGKGALANIPDILDEVTQALHESKE</sequence>
<dbReference type="Gene3D" id="3.40.50.1950">
    <property type="entry name" value="Flavin prenyltransferase-like"/>
    <property type="match status" value="1"/>
</dbReference>
<dbReference type="STRING" id="154621.RV11_GL001632"/>
<dbReference type="GO" id="GO:0010181">
    <property type="term" value="F:FMN binding"/>
    <property type="evidence" value="ECO:0007669"/>
    <property type="project" value="TreeGrafter"/>
</dbReference>
<protein>
    <submittedName>
        <fullName evidence="2">Phosphopantothenoylcysteine decarboxylase</fullName>
    </submittedName>
</protein>
<dbReference type="Proteomes" id="UP000013785">
    <property type="component" value="Unassembled WGS sequence"/>
</dbReference>
<dbReference type="SUPFAM" id="SSF52507">
    <property type="entry name" value="Homo-oligomeric flavin-containing Cys decarboxylases, HFCD"/>
    <property type="match status" value="1"/>
</dbReference>
<organism evidence="2 3">
    <name type="scientific">Enterococcus phoeniculicola ATCC BAA-412</name>
    <dbReference type="NCBI Taxonomy" id="1158610"/>
    <lineage>
        <taxon>Bacteria</taxon>
        <taxon>Bacillati</taxon>
        <taxon>Bacillota</taxon>
        <taxon>Bacilli</taxon>
        <taxon>Lactobacillales</taxon>
        <taxon>Enterococcaceae</taxon>
        <taxon>Enterococcus</taxon>
    </lineage>
</organism>
<dbReference type="AlphaFoldDB" id="R3W3T4"/>
<dbReference type="InterPro" id="IPR003382">
    <property type="entry name" value="Flavoprotein"/>
</dbReference>
<dbReference type="InterPro" id="IPR036551">
    <property type="entry name" value="Flavin_trans-like"/>
</dbReference>
<dbReference type="OrthoDB" id="9802554at2"/>
<dbReference type="PANTHER" id="PTHR14359">
    <property type="entry name" value="HOMO-OLIGOMERIC FLAVIN CONTAINING CYS DECARBOXYLASE FAMILY"/>
    <property type="match status" value="1"/>
</dbReference>
<dbReference type="GO" id="GO:0071513">
    <property type="term" value="C:phosphopantothenoylcysteine decarboxylase complex"/>
    <property type="evidence" value="ECO:0007669"/>
    <property type="project" value="TreeGrafter"/>
</dbReference>
<comment type="caution">
    <text evidence="2">The sequence shown here is derived from an EMBL/GenBank/DDBJ whole genome shotgun (WGS) entry which is preliminary data.</text>
</comment>
<gene>
    <name evidence="2" type="ORF">UC3_02664</name>
</gene>
<accession>R3W3T4</accession>
<name>R3W3T4_9ENTE</name>
<keyword evidence="3" id="KW-1185">Reference proteome</keyword>
<dbReference type="PATRIC" id="fig|1158610.3.peg.2646"/>
<dbReference type="GO" id="GO:0015937">
    <property type="term" value="P:coenzyme A biosynthetic process"/>
    <property type="evidence" value="ECO:0007669"/>
    <property type="project" value="TreeGrafter"/>
</dbReference>
<evidence type="ECO:0000313" key="2">
    <source>
        <dbReference type="EMBL" id="EOL42312.1"/>
    </source>
</evidence>